<accession>A0ACC2W508</accession>
<dbReference type="EMBL" id="JASBWT010000003">
    <property type="protein sequence ID" value="KAJ9106274.1"/>
    <property type="molecule type" value="Genomic_DNA"/>
</dbReference>
<comment type="caution">
    <text evidence="1">The sequence shown here is derived from an EMBL/GenBank/DDBJ whole genome shotgun (WGS) entry which is preliminary data.</text>
</comment>
<sequence>MGFFNHDDTDEQQAYETVQREGSTSHEVVAGAASFMAMRMYMKKQDEEGKPESFETAKEIIAAMAGAEADKLIETKGLSEVDRMKARHQAEENAKRALSKSGQFGDDQNYGGGREQQQRGYDDGNQQYEGGRREEYGREQQQYGGGRQEEYGRGQREGGGFDGQGRFPGDQEMRGGRMEGQGYEGGNQYGRGDNY</sequence>
<evidence type="ECO:0000313" key="2">
    <source>
        <dbReference type="Proteomes" id="UP001227268"/>
    </source>
</evidence>
<reference evidence="1" key="1">
    <citation type="submission" date="2023-04" db="EMBL/GenBank/DDBJ databases">
        <title>Draft Genome sequencing of Naganishia species isolated from polar environments using Oxford Nanopore Technology.</title>
        <authorList>
            <person name="Leo P."/>
            <person name="Venkateswaran K."/>
        </authorList>
    </citation>
    <scope>NUCLEOTIDE SEQUENCE</scope>
    <source>
        <strain evidence="1">MNA-CCFEE 5423</strain>
    </source>
</reference>
<evidence type="ECO:0000313" key="1">
    <source>
        <dbReference type="EMBL" id="KAJ9106274.1"/>
    </source>
</evidence>
<organism evidence="1 2">
    <name type="scientific">Naganishia friedmannii</name>
    <dbReference type="NCBI Taxonomy" id="89922"/>
    <lineage>
        <taxon>Eukaryota</taxon>
        <taxon>Fungi</taxon>
        <taxon>Dikarya</taxon>
        <taxon>Basidiomycota</taxon>
        <taxon>Agaricomycotina</taxon>
        <taxon>Tremellomycetes</taxon>
        <taxon>Filobasidiales</taxon>
        <taxon>Filobasidiaceae</taxon>
        <taxon>Naganishia</taxon>
    </lineage>
</organism>
<protein>
    <submittedName>
        <fullName evidence="1">Uncharacterized protein</fullName>
    </submittedName>
</protein>
<name>A0ACC2W508_9TREE</name>
<proteinExistence type="predicted"/>
<dbReference type="Proteomes" id="UP001227268">
    <property type="component" value="Unassembled WGS sequence"/>
</dbReference>
<gene>
    <name evidence="1" type="ORF">QFC21_001419</name>
</gene>
<keyword evidence="2" id="KW-1185">Reference proteome</keyword>